<dbReference type="Pfam" id="PF01103">
    <property type="entry name" value="Omp85"/>
    <property type="match status" value="1"/>
</dbReference>
<feature type="domain" description="POTRA" evidence="3">
    <location>
        <begin position="45"/>
        <end position="121"/>
    </location>
</feature>
<evidence type="ECO:0000256" key="2">
    <source>
        <dbReference type="ARBA" id="ARBA00023136"/>
    </source>
</evidence>
<dbReference type="PANTHER" id="PTHR12815:SF42">
    <property type="entry name" value="BACTERIAL SURFACE ANTIGEN (D15) DOMAIN-CONTAINING PROTEIN"/>
    <property type="match status" value="1"/>
</dbReference>
<comment type="caution">
    <text evidence="4">The sequence shown here is derived from an EMBL/GenBank/DDBJ whole genome shotgun (WGS) entry which is preliminary data.</text>
</comment>
<dbReference type="Proteomes" id="UP001597361">
    <property type="component" value="Unassembled WGS sequence"/>
</dbReference>
<keyword evidence="2" id="KW-0472">Membrane</keyword>
<evidence type="ECO:0000259" key="3">
    <source>
        <dbReference type="PROSITE" id="PS51779"/>
    </source>
</evidence>
<dbReference type="Gene3D" id="3.10.20.310">
    <property type="entry name" value="membrane protein fhac"/>
    <property type="match status" value="1"/>
</dbReference>
<evidence type="ECO:0000313" key="4">
    <source>
        <dbReference type="EMBL" id="MFD2036765.1"/>
    </source>
</evidence>
<dbReference type="Pfam" id="PF07244">
    <property type="entry name" value="POTRA"/>
    <property type="match status" value="1"/>
</dbReference>
<reference evidence="5" key="1">
    <citation type="journal article" date="2019" name="Int. J. Syst. Evol. Microbiol.">
        <title>The Global Catalogue of Microorganisms (GCM) 10K type strain sequencing project: providing services to taxonomists for standard genome sequencing and annotation.</title>
        <authorList>
            <consortium name="The Broad Institute Genomics Platform"/>
            <consortium name="The Broad Institute Genome Sequencing Center for Infectious Disease"/>
            <person name="Wu L."/>
            <person name="Ma J."/>
        </authorList>
    </citation>
    <scope>NUCLEOTIDE SEQUENCE [LARGE SCALE GENOMIC DNA]</scope>
    <source>
        <strain evidence="5">CGMCC 1.15180</strain>
    </source>
</reference>
<dbReference type="PROSITE" id="PS51779">
    <property type="entry name" value="POTRA"/>
    <property type="match status" value="1"/>
</dbReference>
<organism evidence="4 5">
    <name type="scientific">Belliella marina</name>
    <dbReference type="NCBI Taxonomy" id="1644146"/>
    <lineage>
        <taxon>Bacteria</taxon>
        <taxon>Pseudomonadati</taxon>
        <taxon>Bacteroidota</taxon>
        <taxon>Cytophagia</taxon>
        <taxon>Cytophagales</taxon>
        <taxon>Cyclobacteriaceae</taxon>
        <taxon>Belliella</taxon>
    </lineage>
</organism>
<dbReference type="Gene3D" id="2.40.160.50">
    <property type="entry name" value="membrane protein fhac: a member of the omp85/tpsb transporter family"/>
    <property type="match status" value="1"/>
</dbReference>
<dbReference type="EMBL" id="JBHUHR010000045">
    <property type="protein sequence ID" value="MFD2036765.1"/>
    <property type="molecule type" value="Genomic_DNA"/>
</dbReference>
<dbReference type="InterPro" id="IPR039910">
    <property type="entry name" value="D15-like"/>
</dbReference>
<dbReference type="InterPro" id="IPR034746">
    <property type="entry name" value="POTRA"/>
</dbReference>
<dbReference type="InterPro" id="IPR010827">
    <property type="entry name" value="BamA/TamA_POTRA"/>
</dbReference>
<dbReference type="InterPro" id="IPR000184">
    <property type="entry name" value="Bac_surfAg_D15"/>
</dbReference>
<gene>
    <name evidence="4" type="ORF">ACFSKL_18315</name>
</gene>
<evidence type="ECO:0000256" key="1">
    <source>
        <dbReference type="ARBA" id="ARBA00004370"/>
    </source>
</evidence>
<dbReference type="PANTHER" id="PTHR12815">
    <property type="entry name" value="SORTING AND ASSEMBLY MACHINERY SAMM50 PROTEIN FAMILY MEMBER"/>
    <property type="match status" value="1"/>
</dbReference>
<protein>
    <submittedName>
        <fullName evidence="4">BamA/TamA family outer membrane protein</fullName>
    </submittedName>
</protein>
<keyword evidence="5" id="KW-1185">Reference proteome</keyword>
<name>A0ABW4VV54_9BACT</name>
<sequence>MRQQYQTFSIFVLIMMILVLPKISLSQTTDSLGVQHLGLDIPDKAVINNIFIVGNQKTRKNIILRELNFSTGVTYDWDELISIISADQKKIFNLQLFNSVEITPLITGEDQIEILISVDERRYFIPSVIFELADRNFSEWWTNQNRSFKRVNYGARFYHNNVGGRNEKMRVSAQFGFTQAFDLLYSFPYIDKNQKHGLTTQFSYVTNKTIAVRSAENRQVFYTNEEEDVMRRLFNSSLRYSYRGSFYNFHYVTLGYTNVRIHEDVLIENPNYFLHDDTHLSYFSAGYIYRHDRRNYNSYPTNGALLNFGITKYGLFNSDDFKDWEFTATANRYIKFNDNLHFATGLTLNAFMGKRQPFTSVRGVGYSPNFIRGYELNVIDGQHLAVHKNSFRFKFLDLEYDISNLSPLEGFSTFPIKLYLGANFDHGFVNDRNQIPENKRLTNTHLFGYGPGLDLVIFYDIVFRFEYSMNNHNEGNFFFNFKAPF</sequence>
<accession>A0ABW4VV54</accession>
<dbReference type="RefSeq" id="WP_376888119.1">
    <property type="nucleotide sequence ID" value="NZ_JBHUHR010000045.1"/>
</dbReference>
<evidence type="ECO:0000313" key="5">
    <source>
        <dbReference type="Proteomes" id="UP001597361"/>
    </source>
</evidence>
<comment type="subcellular location">
    <subcellularLocation>
        <location evidence="1">Membrane</location>
    </subcellularLocation>
</comment>
<proteinExistence type="predicted"/>